<dbReference type="GO" id="GO:0005737">
    <property type="term" value="C:cytoplasm"/>
    <property type="evidence" value="ECO:0007669"/>
    <property type="project" value="TreeGrafter"/>
</dbReference>
<dbReference type="GO" id="GO:0050660">
    <property type="term" value="F:flavin adenine dinucleotide binding"/>
    <property type="evidence" value="ECO:0007669"/>
    <property type="project" value="InterPro"/>
</dbReference>
<dbReference type="Gene3D" id="2.40.110.10">
    <property type="entry name" value="Butyryl-CoA Dehydrogenase, subunit A, domain 2"/>
    <property type="match status" value="1"/>
</dbReference>
<proteinExistence type="predicted"/>
<dbReference type="EMBL" id="CP046172">
    <property type="protein sequence ID" value="QIS08548.1"/>
    <property type="molecule type" value="Genomic_DNA"/>
</dbReference>
<evidence type="ECO:0000259" key="2">
    <source>
        <dbReference type="Pfam" id="PF02771"/>
    </source>
</evidence>
<gene>
    <name evidence="3" type="ORF">F5544_03145</name>
</gene>
<reference evidence="3 4" key="1">
    <citation type="journal article" date="2019" name="ACS Chem. Biol.">
        <title>Identification and Mobilization of a Cryptic Antibiotic Biosynthesis Gene Locus from a Human-Pathogenic Nocardia Isolate.</title>
        <authorList>
            <person name="Herisse M."/>
            <person name="Ishida K."/>
            <person name="Porter J.L."/>
            <person name="Howden B."/>
            <person name="Hertweck C."/>
            <person name="Stinear T.P."/>
            <person name="Pidot S.J."/>
        </authorList>
    </citation>
    <scope>NUCLEOTIDE SEQUENCE [LARGE SCALE GENOMIC DNA]</scope>
    <source>
        <strain evidence="3 4">AUSMDU00012717</strain>
    </source>
</reference>
<dbReference type="GO" id="GO:0033539">
    <property type="term" value="P:fatty acid beta-oxidation using acyl-CoA dehydrogenase"/>
    <property type="evidence" value="ECO:0007669"/>
    <property type="project" value="TreeGrafter"/>
</dbReference>
<dbReference type="KEGG" id="nah:F5544_03145"/>
<dbReference type="AlphaFoldDB" id="A0A6G9Y5N1"/>
<dbReference type="PANTHER" id="PTHR48083:SF2">
    <property type="entry name" value="MEDIUM-CHAIN SPECIFIC ACYL-COA DEHYDROGENASE, MITOCHONDRIAL"/>
    <property type="match status" value="1"/>
</dbReference>
<dbReference type="Pfam" id="PF02771">
    <property type="entry name" value="Acyl-CoA_dh_N"/>
    <property type="match status" value="1"/>
</dbReference>
<dbReference type="SUPFAM" id="SSF56645">
    <property type="entry name" value="Acyl-CoA dehydrogenase NM domain-like"/>
    <property type="match status" value="1"/>
</dbReference>
<protein>
    <submittedName>
        <fullName evidence="3">Acyl-CoA dehydrogenase</fullName>
    </submittedName>
</protein>
<evidence type="ECO:0000256" key="1">
    <source>
        <dbReference type="ARBA" id="ARBA00023002"/>
    </source>
</evidence>
<sequence length="341" mass="36116">MMAAMTSWTERARQLADEVLAPHAAEVDRTGEIPRENFDRLAEAGLYGISMREDVGLDAFTDVGEVLIAGCLATSFVWAQHLGVARRIANSPNVELRERLTEDIRSGRVRSGVSYAGAAERPSLLARRRGTGYALEGTAPFITGWGMVDVIGVVARDAEDPESLISLIVPAEAGPRLRVEPLPLTAVDASRTVTAAFDGLTVPDSAVDSRFSLRSFHASYIVAAWRNGSLALGLVRRALTELPALGVDTTALAAESAAIRKDLDAALTGQGDIYTARAAASELAVRAANTLVTATGSAALVRGSLAERTSREATFTLVFGSRPGIKSALLERFAGPDGKER</sequence>
<dbReference type="Proteomes" id="UP000503540">
    <property type="component" value="Chromosome"/>
</dbReference>
<dbReference type="GO" id="GO:0003995">
    <property type="term" value="F:acyl-CoA dehydrogenase activity"/>
    <property type="evidence" value="ECO:0007669"/>
    <property type="project" value="TreeGrafter"/>
</dbReference>
<dbReference type="InterPro" id="IPR009100">
    <property type="entry name" value="AcylCoA_DH/oxidase_NM_dom_sf"/>
</dbReference>
<dbReference type="Gene3D" id="1.10.540.10">
    <property type="entry name" value="Acyl-CoA dehydrogenase/oxidase, N-terminal domain"/>
    <property type="match status" value="1"/>
</dbReference>
<dbReference type="InterPro" id="IPR037069">
    <property type="entry name" value="AcylCoA_DH/ox_N_sf"/>
</dbReference>
<name>A0A6G9Y5N1_9NOCA</name>
<feature type="domain" description="Acyl-CoA dehydrogenase/oxidase N-terminal" evidence="2">
    <location>
        <begin position="9"/>
        <end position="107"/>
    </location>
</feature>
<dbReference type="InterPro" id="IPR050741">
    <property type="entry name" value="Acyl-CoA_dehydrogenase"/>
</dbReference>
<keyword evidence="4" id="KW-1185">Reference proteome</keyword>
<dbReference type="InterPro" id="IPR013786">
    <property type="entry name" value="AcylCoA_DH/ox_N"/>
</dbReference>
<evidence type="ECO:0000313" key="4">
    <source>
        <dbReference type="Proteomes" id="UP000503540"/>
    </source>
</evidence>
<evidence type="ECO:0000313" key="3">
    <source>
        <dbReference type="EMBL" id="QIS08548.1"/>
    </source>
</evidence>
<dbReference type="InterPro" id="IPR046373">
    <property type="entry name" value="Acyl-CoA_Oxase/DH_mid-dom_sf"/>
</dbReference>
<accession>A0A6G9Y5N1</accession>
<dbReference type="PANTHER" id="PTHR48083">
    <property type="entry name" value="MEDIUM-CHAIN SPECIFIC ACYL-COA DEHYDROGENASE, MITOCHONDRIAL-RELATED"/>
    <property type="match status" value="1"/>
</dbReference>
<keyword evidence="1" id="KW-0560">Oxidoreductase</keyword>
<organism evidence="3 4">
    <name type="scientific">Nocardia arthritidis</name>
    <dbReference type="NCBI Taxonomy" id="228602"/>
    <lineage>
        <taxon>Bacteria</taxon>
        <taxon>Bacillati</taxon>
        <taxon>Actinomycetota</taxon>
        <taxon>Actinomycetes</taxon>
        <taxon>Mycobacteriales</taxon>
        <taxon>Nocardiaceae</taxon>
        <taxon>Nocardia</taxon>
    </lineage>
</organism>